<dbReference type="SUPFAM" id="SSF64182">
    <property type="entry name" value="DHH phosphoesterases"/>
    <property type="match status" value="1"/>
</dbReference>
<organism evidence="3 4">
    <name type="scientific">Thermophagus xiamenensis</name>
    <dbReference type="NCBI Taxonomy" id="385682"/>
    <lineage>
        <taxon>Bacteria</taxon>
        <taxon>Pseudomonadati</taxon>
        <taxon>Bacteroidota</taxon>
        <taxon>Bacteroidia</taxon>
        <taxon>Marinilabiliales</taxon>
        <taxon>Marinilabiliaceae</taxon>
        <taxon>Thermophagus</taxon>
    </lineage>
</organism>
<dbReference type="STRING" id="385682.SAMN05444380_12241"/>
<feature type="domain" description="DDH" evidence="1">
    <location>
        <begin position="21"/>
        <end position="172"/>
    </location>
</feature>
<gene>
    <name evidence="3" type="ORF">SAMN05444380_12241</name>
</gene>
<dbReference type="PANTHER" id="PTHR47618:SF1">
    <property type="entry name" value="BIFUNCTIONAL OLIGORIBONUCLEASE AND PAP PHOSPHATASE NRNA"/>
    <property type="match status" value="1"/>
</dbReference>
<dbReference type="InterPro" id="IPR001667">
    <property type="entry name" value="DDH_dom"/>
</dbReference>
<evidence type="ECO:0000259" key="1">
    <source>
        <dbReference type="Pfam" id="PF01368"/>
    </source>
</evidence>
<feature type="domain" description="DHHA1" evidence="2">
    <location>
        <begin position="250"/>
        <end position="332"/>
    </location>
</feature>
<name>A0A1I2EEX0_9BACT</name>
<reference evidence="3 4" key="1">
    <citation type="submission" date="2016-10" db="EMBL/GenBank/DDBJ databases">
        <authorList>
            <person name="de Groot N.N."/>
        </authorList>
    </citation>
    <scope>NUCLEOTIDE SEQUENCE [LARGE SCALE GENOMIC DNA]</scope>
    <source>
        <strain evidence="3 4">DSM 19012</strain>
    </source>
</reference>
<dbReference type="InParanoid" id="A0A1I2EEX0"/>
<dbReference type="Gene3D" id="3.90.1640.10">
    <property type="entry name" value="inorganic pyrophosphatase (n-terminal core)"/>
    <property type="match status" value="1"/>
</dbReference>
<dbReference type="InterPro" id="IPR003156">
    <property type="entry name" value="DHHA1_dom"/>
</dbReference>
<evidence type="ECO:0000259" key="2">
    <source>
        <dbReference type="Pfam" id="PF02272"/>
    </source>
</evidence>
<dbReference type="Pfam" id="PF02272">
    <property type="entry name" value="DHHA1"/>
    <property type="match status" value="1"/>
</dbReference>
<dbReference type="AlphaFoldDB" id="A0A1I2EEX0"/>
<sequence length="340" mass="38272">MEVSKNQLHSFRNLLDNSRSIVLVPHKNTDGDAIGSVLGWRKVLTNKGYKVTGIVPDDVPSNLLWMEGADTIIVYGKNKSEGDSELNSADLLIFLDFNTIERCGEIATVARKLRIPKVMIDHHPYPDPELAELQFSQTSVSSTCELSCHIIEALGWKELLDLKAAECFYSGIITDTGSLSYNSSDPETYRIVGQLVEKGIDKEKIHKELFQSNSVNRMKLLGHVLCYNLRVMPDSESAYIFISHEELERFSYQPGDTEGFVNFPLAIKGIKVSVLFTEREKDKFVKISFRSRNNIPVNKYSERFFSGGGHLNAAGGEWHGTLEEALKRFKETFPGFLAQL</sequence>
<evidence type="ECO:0000313" key="4">
    <source>
        <dbReference type="Proteomes" id="UP000181976"/>
    </source>
</evidence>
<dbReference type="Pfam" id="PF01368">
    <property type="entry name" value="DHH"/>
    <property type="match status" value="1"/>
</dbReference>
<evidence type="ECO:0000313" key="3">
    <source>
        <dbReference type="EMBL" id="SFE91008.1"/>
    </source>
</evidence>
<accession>A0A1I2EEX0</accession>
<dbReference type="InterPro" id="IPR051319">
    <property type="entry name" value="Oligoribo/pAp-PDE_c-di-AMP_PDE"/>
</dbReference>
<proteinExistence type="predicted"/>
<dbReference type="Gene3D" id="3.10.310.30">
    <property type="match status" value="1"/>
</dbReference>
<dbReference type="GO" id="GO:0003676">
    <property type="term" value="F:nucleic acid binding"/>
    <property type="evidence" value="ECO:0007669"/>
    <property type="project" value="InterPro"/>
</dbReference>
<dbReference type="PANTHER" id="PTHR47618">
    <property type="entry name" value="BIFUNCTIONAL OLIGORIBONUCLEASE AND PAP PHOSPHATASE NRNA"/>
    <property type="match status" value="1"/>
</dbReference>
<dbReference type="OrthoDB" id="9803668at2"/>
<protein>
    <submittedName>
        <fullName evidence="3">Phosphoesterase RecJ domain-containing protein</fullName>
    </submittedName>
</protein>
<dbReference type="InterPro" id="IPR038763">
    <property type="entry name" value="DHH_sf"/>
</dbReference>
<dbReference type="EMBL" id="FONA01000022">
    <property type="protein sequence ID" value="SFE91008.1"/>
    <property type="molecule type" value="Genomic_DNA"/>
</dbReference>
<dbReference type="eggNOG" id="COG0618">
    <property type="taxonomic scope" value="Bacteria"/>
</dbReference>
<keyword evidence="4" id="KW-1185">Reference proteome</keyword>
<dbReference type="Proteomes" id="UP000181976">
    <property type="component" value="Unassembled WGS sequence"/>
</dbReference>
<dbReference type="RefSeq" id="WP_010528563.1">
    <property type="nucleotide sequence ID" value="NZ_AFSL01000088.1"/>
</dbReference>